<name>A0A5A7V1P9_CUCMM</name>
<feature type="region of interest" description="Disordered" evidence="1">
    <location>
        <begin position="145"/>
        <end position="170"/>
    </location>
</feature>
<comment type="caution">
    <text evidence="2">The sequence shown here is derived from an EMBL/GenBank/DDBJ whole genome shotgun (WGS) entry which is preliminary data.</text>
</comment>
<evidence type="ECO:0000313" key="2">
    <source>
        <dbReference type="EMBL" id="KAA0059631.1"/>
    </source>
</evidence>
<dbReference type="EMBL" id="SSTD01012919">
    <property type="protein sequence ID" value="TYK08163.1"/>
    <property type="molecule type" value="Genomic_DNA"/>
</dbReference>
<evidence type="ECO:0000313" key="3">
    <source>
        <dbReference type="EMBL" id="TYK08163.1"/>
    </source>
</evidence>
<evidence type="ECO:0000313" key="5">
    <source>
        <dbReference type="Proteomes" id="UP000321947"/>
    </source>
</evidence>
<evidence type="ECO:0000256" key="1">
    <source>
        <dbReference type="SAM" id="MobiDB-lite"/>
    </source>
</evidence>
<proteinExistence type="predicted"/>
<dbReference type="AlphaFoldDB" id="A0A5A7V1P9"/>
<reference evidence="4 5" key="1">
    <citation type="submission" date="2019-08" db="EMBL/GenBank/DDBJ databases">
        <title>Draft genome sequences of two oriental melons (Cucumis melo L. var makuwa).</title>
        <authorList>
            <person name="Kwon S.-Y."/>
        </authorList>
    </citation>
    <scope>NUCLEOTIDE SEQUENCE [LARGE SCALE GENOMIC DNA]</scope>
    <source>
        <strain evidence="5">cv. Chang Bougi</strain>
        <strain evidence="4">cv. SW 3</strain>
        <tissue evidence="2">Leaf</tissue>
    </source>
</reference>
<sequence>MQEMYELKLKLARGGTENFEEGTSSNPFDEGTSSRQFNEEDDIFRMLNDLQASIEQEEETEERRLEDEMLRNIGERSPDMRWHSDKHFETDDVLRHPVNAEGWKHFDSEFPDHGGTCTMSFPRTNFLETDAMFLEFTDNLDNLTGGSSSVGDNSKSSSQPSATSTPKRRAQSEFLELEHYSAANGRILMTIALGAKKPISPYVVRFSQRFFVLDFNDQTMNRFVEHPMLTTFKEF</sequence>
<dbReference type="Proteomes" id="UP000321393">
    <property type="component" value="Unassembled WGS sequence"/>
</dbReference>
<dbReference type="Proteomes" id="UP000321947">
    <property type="component" value="Unassembled WGS sequence"/>
</dbReference>
<organism evidence="2 4">
    <name type="scientific">Cucumis melo var. makuwa</name>
    <name type="common">Oriental melon</name>
    <dbReference type="NCBI Taxonomy" id="1194695"/>
    <lineage>
        <taxon>Eukaryota</taxon>
        <taxon>Viridiplantae</taxon>
        <taxon>Streptophyta</taxon>
        <taxon>Embryophyta</taxon>
        <taxon>Tracheophyta</taxon>
        <taxon>Spermatophyta</taxon>
        <taxon>Magnoliopsida</taxon>
        <taxon>eudicotyledons</taxon>
        <taxon>Gunneridae</taxon>
        <taxon>Pentapetalae</taxon>
        <taxon>rosids</taxon>
        <taxon>fabids</taxon>
        <taxon>Cucurbitales</taxon>
        <taxon>Cucurbitaceae</taxon>
        <taxon>Benincaseae</taxon>
        <taxon>Cucumis</taxon>
    </lineage>
</organism>
<protein>
    <submittedName>
        <fullName evidence="2">CACTA en-spm transposon protein</fullName>
    </submittedName>
</protein>
<feature type="compositionally biased region" description="Polar residues" evidence="1">
    <location>
        <begin position="21"/>
        <end position="36"/>
    </location>
</feature>
<dbReference type="EMBL" id="SSTE01006004">
    <property type="protein sequence ID" value="KAA0059631.1"/>
    <property type="molecule type" value="Genomic_DNA"/>
</dbReference>
<evidence type="ECO:0000313" key="4">
    <source>
        <dbReference type="Proteomes" id="UP000321393"/>
    </source>
</evidence>
<feature type="compositionally biased region" description="Low complexity" evidence="1">
    <location>
        <begin position="145"/>
        <end position="165"/>
    </location>
</feature>
<gene>
    <name evidence="3" type="ORF">E5676_scaffold886G00500</name>
    <name evidence="2" type="ORF">E6C27_scaffold54G00610</name>
</gene>
<feature type="region of interest" description="Disordered" evidence="1">
    <location>
        <begin position="12"/>
        <end position="37"/>
    </location>
</feature>
<accession>A0A5A7V1P9</accession>